<feature type="compositionally biased region" description="Low complexity" evidence="1">
    <location>
        <begin position="87"/>
        <end position="98"/>
    </location>
</feature>
<evidence type="ECO:0000256" key="2">
    <source>
        <dbReference type="SAM" id="Phobius"/>
    </source>
</evidence>
<keyword evidence="4" id="KW-1185">Reference proteome</keyword>
<protein>
    <submittedName>
        <fullName evidence="3">Uncharacterized protein</fullName>
    </submittedName>
</protein>
<keyword evidence="2" id="KW-0472">Membrane</keyword>
<organism evidence="3 4">
    <name type="scientific">Marasmius tenuissimus</name>
    <dbReference type="NCBI Taxonomy" id="585030"/>
    <lineage>
        <taxon>Eukaryota</taxon>
        <taxon>Fungi</taxon>
        <taxon>Dikarya</taxon>
        <taxon>Basidiomycota</taxon>
        <taxon>Agaricomycotina</taxon>
        <taxon>Agaricomycetes</taxon>
        <taxon>Agaricomycetidae</taxon>
        <taxon>Agaricales</taxon>
        <taxon>Marasmiineae</taxon>
        <taxon>Marasmiaceae</taxon>
        <taxon>Marasmius</taxon>
    </lineage>
</organism>
<evidence type="ECO:0000256" key="1">
    <source>
        <dbReference type="SAM" id="MobiDB-lite"/>
    </source>
</evidence>
<accession>A0ABR2ZPV7</accession>
<feature type="region of interest" description="Disordered" evidence="1">
    <location>
        <begin position="180"/>
        <end position="218"/>
    </location>
</feature>
<sequence>MATSSSATSPPLRPSSSSSQSWDASHEAQGMLEGSSSLTNIRLLPSPPVASSSSTPLFSTTTTPGDHESFDEILANARRSTSAATVNSKSSSPLNPHSRSNRRRSSSSYVTHRASFNNVLRVPSEESRALSMHISPSAPTTRPSTPSSTLSSPANPSLGLASTPHRASMILYRLAADELGRSGSESSDGTLLAPPRFRNSTHGGAPGQRDSIVSTSGMSISGDSMVSLSSDSKYPMSASERGLVPYAYDPDEDGDASIVFDDDDGEDWMFEDEYNDTKWNEKLRASTSTEPNSSNGNTPTPTLPNEQRRLPQNRSRLWSSRGMMNISGIALLVVGLLALFIVYPVVTFYNDNGRNHRITNNARINSTGQADGDGGDVAAIPDHRGNHGVVEIVHRRDPEDDSGNSKGFDWEGFIQMMNNNAGSTRDASEPLGWLKPRFARHYD</sequence>
<gene>
    <name evidence="3" type="ORF">AAF712_009862</name>
</gene>
<name>A0ABR2ZPV7_9AGAR</name>
<feature type="compositionally biased region" description="Low complexity" evidence="1">
    <location>
        <begin position="49"/>
        <end position="63"/>
    </location>
</feature>
<evidence type="ECO:0000313" key="3">
    <source>
        <dbReference type="EMBL" id="KAL0063260.1"/>
    </source>
</evidence>
<reference evidence="3 4" key="1">
    <citation type="submission" date="2024-05" db="EMBL/GenBank/DDBJ databases">
        <title>A draft genome resource for the thread blight pathogen Marasmius tenuissimus strain MS-2.</title>
        <authorList>
            <person name="Yulfo-Soto G.E."/>
            <person name="Baruah I.K."/>
            <person name="Amoako-Attah I."/>
            <person name="Bukari Y."/>
            <person name="Meinhardt L.W."/>
            <person name="Bailey B.A."/>
            <person name="Cohen S.P."/>
        </authorList>
    </citation>
    <scope>NUCLEOTIDE SEQUENCE [LARGE SCALE GENOMIC DNA]</scope>
    <source>
        <strain evidence="3 4">MS-2</strain>
    </source>
</reference>
<feature type="compositionally biased region" description="Low complexity" evidence="1">
    <location>
        <begin position="135"/>
        <end position="158"/>
    </location>
</feature>
<keyword evidence="2" id="KW-1133">Transmembrane helix</keyword>
<feature type="compositionally biased region" description="Low complexity" evidence="1">
    <location>
        <begin position="1"/>
        <end position="23"/>
    </location>
</feature>
<feature type="region of interest" description="Disordered" evidence="1">
    <location>
        <begin position="1"/>
        <end position="112"/>
    </location>
</feature>
<evidence type="ECO:0000313" key="4">
    <source>
        <dbReference type="Proteomes" id="UP001437256"/>
    </source>
</evidence>
<proteinExistence type="predicted"/>
<feature type="region of interest" description="Disordered" evidence="1">
    <location>
        <begin position="285"/>
        <end position="310"/>
    </location>
</feature>
<dbReference type="EMBL" id="JBBXMP010000085">
    <property type="protein sequence ID" value="KAL0063260.1"/>
    <property type="molecule type" value="Genomic_DNA"/>
</dbReference>
<keyword evidence="2" id="KW-0812">Transmembrane</keyword>
<feature type="region of interest" description="Disordered" evidence="1">
    <location>
        <begin position="127"/>
        <end position="162"/>
    </location>
</feature>
<dbReference type="Proteomes" id="UP001437256">
    <property type="component" value="Unassembled WGS sequence"/>
</dbReference>
<comment type="caution">
    <text evidence="3">The sequence shown here is derived from an EMBL/GenBank/DDBJ whole genome shotgun (WGS) entry which is preliminary data.</text>
</comment>
<feature type="transmembrane region" description="Helical" evidence="2">
    <location>
        <begin position="324"/>
        <end position="346"/>
    </location>
</feature>